<keyword evidence="11" id="KW-1185">Reference proteome</keyword>
<dbReference type="STRING" id="667128.HMPREF0621_1535"/>
<evidence type="ECO:0000256" key="1">
    <source>
        <dbReference type="ARBA" id="ARBA00004752"/>
    </source>
</evidence>
<sequence length="511" mass="57834">MLKMKSLKVTQIALSLPLFYTVSVLANPSNTATQLQAGSLETVVSATTTLVQDAEPLTSQQIAVETQLAEQQLAEEQKIEAERLAAEKQALAEQELSNRIGDTRLQFKSAVAKIYAENNFQFLWTDKTAEKQFLREYASVVASGISKETFEALARIDESEEGSLVRDILLTDTFLDYLYYAKNVSKSAQKWLYSANSYKAMQPKDEHINNWLSAVNENKMSEFLATLSTQNNWYKQTLNALTALVKEDADKTALSKMYKMAINAQRLRVIPEFTDGLFVNIPSYQLEYYRDGQLVLTSRVIVGKKARKTPVMYSKLSNVVVNPPWNAPVRLINEDIIPKVRKDPSYIYRNGYTIIDGKGNSVDPYTIDWENMTAKKFPYRLRQAPGDSALGNFKFNMPSSDAIYLHDTPNRGLFGKKDRALSSGCVRVEKSDQLATILLKEAGWSEERKRSVLQSRKTTSANVASDNPVFLYYVTMWVNKGQTHTLPDIYGYDSTPNFSYVNWKIVGKYLN</sequence>
<dbReference type="RefSeq" id="WP_005762340.1">
    <property type="nucleotide sequence ID" value="NZ_GG704810.1"/>
</dbReference>
<dbReference type="GO" id="GO:0071555">
    <property type="term" value="P:cell wall organization"/>
    <property type="evidence" value="ECO:0007669"/>
    <property type="project" value="UniProtKB-UniRule"/>
</dbReference>
<feature type="signal peptide" evidence="8">
    <location>
        <begin position="1"/>
        <end position="26"/>
    </location>
</feature>
<dbReference type="Pfam" id="PF03734">
    <property type="entry name" value="YkuD"/>
    <property type="match status" value="1"/>
</dbReference>
<dbReference type="GO" id="GO:0009252">
    <property type="term" value="P:peptidoglycan biosynthetic process"/>
    <property type="evidence" value="ECO:0007669"/>
    <property type="project" value="UniProtKB-UniPathway"/>
</dbReference>
<dbReference type="InterPro" id="IPR038063">
    <property type="entry name" value="Transpep_catalytic_dom"/>
</dbReference>
<dbReference type="CDD" id="cd16913">
    <property type="entry name" value="YkuD_like"/>
    <property type="match status" value="1"/>
</dbReference>
<evidence type="ECO:0000313" key="10">
    <source>
        <dbReference type="EMBL" id="EEX50012.1"/>
    </source>
</evidence>
<evidence type="ECO:0000256" key="4">
    <source>
        <dbReference type="ARBA" id="ARBA00022960"/>
    </source>
</evidence>
<dbReference type="GO" id="GO:0016740">
    <property type="term" value="F:transferase activity"/>
    <property type="evidence" value="ECO:0007669"/>
    <property type="project" value="UniProtKB-KW"/>
</dbReference>
<dbReference type="InterPro" id="IPR052905">
    <property type="entry name" value="LD-transpeptidase_YkuD-like"/>
</dbReference>
<organism evidence="10 11">
    <name type="scientific">Pasteurella dagmatis ATCC 43325</name>
    <dbReference type="NCBI Taxonomy" id="667128"/>
    <lineage>
        <taxon>Bacteria</taxon>
        <taxon>Pseudomonadati</taxon>
        <taxon>Pseudomonadota</taxon>
        <taxon>Gammaproteobacteria</taxon>
        <taxon>Pasteurellales</taxon>
        <taxon>Pasteurellaceae</taxon>
        <taxon>Pasteurella</taxon>
    </lineage>
</organism>
<dbReference type="InterPro" id="IPR005490">
    <property type="entry name" value="LD_TPept_cat_dom"/>
</dbReference>
<evidence type="ECO:0000256" key="5">
    <source>
        <dbReference type="ARBA" id="ARBA00022984"/>
    </source>
</evidence>
<name>C9PRB1_9PAST</name>
<protein>
    <recommendedName>
        <fullName evidence="9">L,D-TPase catalytic domain-containing protein</fullName>
    </recommendedName>
</protein>
<comment type="caution">
    <text evidence="10">The sequence shown here is derived from an EMBL/GenBank/DDBJ whole genome shotgun (WGS) entry which is preliminary data.</text>
</comment>
<evidence type="ECO:0000256" key="6">
    <source>
        <dbReference type="ARBA" id="ARBA00023316"/>
    </source>
</evidence>
<dbReference type="EMBL" id="ACZR01000014">
    <property type="protein sequence ID" value="EEX50012.1"/>
    <property type="molecule type" value="Genomic_DNA"/>
</dbReference>
<comment type="similarity">
    <text evidence="2">Belongs to the YkuD family.</text>
</comment>
<dbReference type="Pfam" id="PF20142">
    <property type="entry name" value="Scaffold"/>
    <property type="match status" value="1"/>
</dbReference>
<keyword evidence="6 7" id="KW-0961">Cell wall biogenesis/degradation</keyword>
<keyword evidence="3" id="KW-0808">Transferase</keyword>
<keyword evidence="8" id="KW-0732">Signal</keyword>
<dbReference type="GO" id="GO:0008360">
    <property type="term" value="P:regulation of cell shape"/>
    <property type="evidence" value="ECO:0007669"/>
    <property type="project" value="UniProtKB-UniRule"/>
</dbReference>
<dbReference type="Gene3D" id="2.40.440.10">
    <property type="entry name" value="L,D-transpeptidase catalytic domain-like"/>
    <property type="match status" value="1"/>
</dbReference>
<dbReference type="PANTHER" id="PTHR41533:SF1">
    <property type="entry name" value="L,D-TRANSPEPTIDASE YCBB-RELATED"/>
    <property type="match status" value="1"/>
</dbReference>
<evidence type="ECO:0000313" key="11">
    <source>
        <dbReference type="Proteomes" id="UP000005519"/>
    </source>
</evidence>
<dbReference type="HOGENOM" id="CLU_020360_3_0_6"/>
<comment type="pathway">
    <text evidence="1 7">Cell wall biogenesis; peptidoglycan biosynthesis.</text>
</comment>
<dbReference type="SUPFAM" id="SSF141523">
    <property type="entry name" value="L,D-transpeptidase catalytic domain-like"/>
    <property type="match status" value="1"/>
</dbReference>
<dbReference type="PROSITE" id="PS52029">
    <property type="entry name" value="LD_TPASE"/>
    <property type="match status" value="1"/>
</dbReference>
<feature type="active site" description="Proton donor/acceptor" evidence="7">
    <location>
        <position position="406"/>
    </location>
</feature>
<proteinExistence type="inferred from homology"/>
<feature type="active site" description="Nucleophile" evidence="7">
    <location>
        <position position="425"/>
    </location>
</feature>
<feature type="domain" description="L,D-TPase catalytic" evidence="9">
    <location>
        <begin position="275"/>
        <end position="453"/>
    </location>
</feature>
<gene>
    <name evidence="10" type="ORF">HMPREF0621_1535</name>
</gene>
<evidence type="ECO:0000259" key="9">
    <source>
        <dbReference type="PROSITE" id="PS52029"/>
    </source>
</evidence>
<dbReference type="GO" id="GO:0004180">
    <property type="term" value="F:carboxypeptidase activity"/>
    <property type="evidence" value="ECO:0007669"/>
    <property type="project" value="UniProtKB-ARBA"/>
</dbReference>
<evidence type="ECO:0000256" key="2">
    <source>
        <dbReference type="ARBA" id="ARBA00005992"/>
    </source>
</evidence>
<keyword evidence="5 7" id="KW-0573">Peptidoglycan synthesis</keyword>
<evidence type="ECO:0000256" key="3">
    <source>
        <dbReference type="ARBA" id="ARBA00022679"/>
    </source>
</evidence>
<dbReference type="Proteomes" id="UP000005519">
    <property type="component" value="Unassembled WGS sequence"/>
</dbReference>
<evidence type="ECO:0000256" key="8">
    <source>
        <dbReference type="SAM" id="SignalP"/>
    </source>
</evidence>
<dbReference type="OrthoDB" id="9778545at2"/>
<evidence type="ECO:0000256" key="7">
    <source>
        <dbReference type="PROSITE-ProRule" id="PRU01373"/>
    </source>
</evidence>
<dbReference type="UniPathway" id="UPA00219"/>
<dbReference type="AlphaFoldDB" id="C9PRB1"/>
<keyword evidence="4 7" id="KW-0133">Cell shape</keyword>
<dbReference type="InterPro" id="IPR045380">
    <property type="entry name" value="LD_TPept_scaffold_dom"/>
</dbReference>
<dbReference type="PANTHER" id="PTHR41533">
    <property type="entry name" value="L,D-TRANSPEPTIDASE HI_1667-RELATED"/>
    <property type="match status" value="1"/>
</dbReference>
<reference evidence="10 11" key="1">
    <citation type="submission" date="2009-10" db="EMBL/GenBank/DDBJ databases">
        <authorList>
            <person name="Muzny D."/>
            <person name="Qin X."/>
            <person name="Deng J."/>
            <person name="Jiang H."/>
            <person name="Liu Y."/>
            <person name="Qu J."/>
            <person name="Song X.-Z."/>
            <person name="Zhang L."/>
            <person name="Thornton R."/>
            <person name="Coyle M."/>
            <person name="Francisco L."/>
            <person name="Jackson L."/>
            <person name="Javaid M."/>
            <person name="Korchina V."/>
            <person name="Kovar C."/>
            <person name="Mata R."/>
            <person name="Mathew T."/>
            <person name="Ngo R."/>
            <person name="Nguyen L."/>
            <person name="Nguyen N."/>
            <person name="Okwuonu G."/>
            <person name="Ongeri F."/>
            <person name="Pham C."/>
            <person name="Simmons D."/>
            <person name="Wilczek-Boney K."/>
            <person name="Hale W."/>
            <person name="Jakkamsetti A."/>
            <person name="Pham P."/>
            <person name="Ruth R."/>
            <person name="San Lucas F."/>
            <person name="Warren J."/>
            <person name="Zhang J."/>
            <person name="Zhao Z."/>
            <person name="Zhou C."/>
            <person name="Zhu D."/>
            <person name="Lee S."/>
            <person name="Bess C."/>
            <person name="Blankenburg K."/>
            <person name="Forbes L."/>
            <person name="Fu Q."/>
            <person name="Gubbala S."/>
            <person name="Hirani K."/>
            <person name="Jayaseelan J.C."/>
            <person name="Lara F."/>
            <person name="Munidasa M."/>
            <person name="Palculict T."/>
            <person name="Patil S."/>
            <person name="Pu L.-L."/>
            <person name="Saada N."/>
            <person name="Tang L."/>
            <person name="Weissenberger G."/>
            <person name="Zhu Y."/>
            <person name="Hemphill L."/>
            <person name="Shang Y."/>
            <person name="Youmans B."/>
            <person name="Ayvaz T."/>
            <person name="Ross M."/>
            <person name="Santibanez J."/>
            <person name="Aqrawi P."/>
            <person name="Gross S."/>
            <person name="Joshi V."/>
            <person name="Fowler G."/>
            <person name="Nazareth L."/>
            <person name="Reid J."/>
            <person name="Worley K."/>
            <person name="Petrosino J."/>
            <person name="Highlander S."/>
            <person name="Gibbs R."/>
        </authorList>
    </citation>
    <scope>NUCLEOTIDE SEQUENCE [LARGE SCALE GENOMIC DNA]</scope>
    <source>
        <strain evidence="10 11">ATCC 43325</strain>
    </source>
</reference>
<accession>C9PRB1</accession>
<feature type="chain" id="PRO_5003000053" description="L,D-TPase catalytic domain-containing protein" evidence="8">
    <location>
        <begin position="27"/>
        <end position="511"/>
    </location>
</feature>